<dbReference type="Pfam" id="PF13668">
    <property type="entry name" value="Ferritin_2"/>
    <property type="match status" value="1"/>
</dbReference>
<dbReference type="OrthoDB" id="1001765at2759"/>
<keyword evidence="2" id="KW-1185">Reference proteome</keyword>
<dbReference type="EMBL" id="BDGG01000016">
    <property type="protein sequence ID" value="GAV07847.1"/>
    <property type="molecule type" value="Genomic_DNA"/>
</dbReference>
<comment type="caution">
    <text evidence="1">The sequence shown here is derived from an EMBL/GenBank/DDBJ whole genome shotgun (WGS) entry which is preliminary data.</text>
</comment>
<dbReference type="PANTHER" id="PTHR38705">
    <property type="entry name" value="PROTEIN RDS1"/>
    <property type="match status" value="1"/>
</dbReference>
<sequence>MLELILLFLAGSYAAPVHVSDVDVLQFALTVENLASTFYIQGLQKHPKEEFLNAGVKEADYDQIVRVRDNEAGHRDTLKAAIQKLGGTPNPPCQYKFPDDDIPSFLKVARTLENADIPAYTGSIKDLTDKRLITAAGTIVTVDARHAAFFNHITGKAPAPASFDIPLGQRQISSLAKQFIVSCPHPIPEPFPELKLTPESGPAGSAVTLATSAPLRGVNCAIITATGITFSPVQDNKCTIPQASGGVYVVLTSASDSRGLSDDNTLGIAPFIVAARGDAV</sequence>
<dbReference type="InterPro" id="IPR039254">
    <property type="entry name" value="Rds1"/>
</dbReference>
<dbReference type="InterPro" id="IPR009078">
    <property type="entry name" value="Ferritin-like_SF"/>
</dbReference>
<evidence type="ECO:0000313" key="2">
    <source>
        <dbReference type="Proteomes" id="UP000186922"/>
    </source>
</evidence>
<gene>
    <name evidence="1" type="primary">RvY_17634-1</name>
    <name evidence="1" type="synonym">RvY_17634.1</name>
    <name evidence="1" type="ORF">RvY_17634</name>
</gene>
<dbReference type="Gene3D" id="1.20.1260.10">
    <property type="match status" value="1"/>
</dbReference>
<reference evidence="1 2" key="1">
    <citation type="journal article" date="2016" name="Nat. Commun.">
        <title>Extremotolerant tardigrade genome and improved radiotolerance of human cultured cells by tardigrade-unique protein.</title>
        <authorList>
            <person name="Hashimoto T."/>
            <person name="Horikawa D.D."/>
            <person name="Saito Y."/>
            <person name="Kuwahara H."/>
            <person name="Kozuka-Hata H."/>
            <person name="Shin-I T."/>
            <person name="Minakuchi Y."/>
            <person name="Ohishi K."/>
            <person name="Motoyama A."/>
            <person name="Aizu T."/>
            <person name="Enomoto A."/>
            <person name="Kondo K."/>
            <person name="Tanaka S."/>
            <person name="Hara Y."/>
            <person name="Koshikawa S."/>
            <person name="Sagara H."/>
            <person name="Miura T."/>
            <person name="Yokobori S."/>
            <person name="Miyagawa K."/>
            <person name="Suzuki Y."/>
            <person name="Kubo T."/>
            <person name="Oyama M."/>
            <person name="Kohara Y."/>
            <person name="Fujiyama A."/>
            <person name="Arakawa K."/>
            <person name="Katayama T."/>
            <person name="Toyoda A."/>
            <person name="Kunieda T."/>
        </authorList>
    </citation>
    <scope>NUCLEOTIDE SEQUENCE [LARGE SCALE GENOMIC DNA]</scope>
    <source>
        <strain evidence="1 2">YOKOZUNA-1</strain>
    </source>
</reference>
<organism evidence="1 2">
    <name type="scientific">Ramazzottius varieornatus</name>
    <name type="common">Water bear</name>
    <name type="synonym">Tardigrade</name>
    <dbReference type="NCBI Taxonomy" id="947166"/>
    <lineage>
        <taxon>Eukaryota</taxon>
        <taxon>Metazoa</taxon>
        <taxon>Ecdysozoa</taxon>
        <taxon>Tardigrada</taxon>
        <taxon>Eutardigrada</taxon>
        <taxon>Parachela</taxon>
        <taxon>Hypsibioidea</taxon>
        <taxon>Ramazzottiidae</taxon>
        <taxon>Ramazzottius</taxon>
    </lineage>
</organism>
<dbReference type="InterPro" id="IPR012347">
    <property type="entry name" value="Ferritin-like"/>
</dbReference>
<dbReference type="Proteomes" id="UP000186922">
    <property type="component" value="Unassembled WGS sequence"/>
</dbReference>
<proteinExistence type="predicted"/>
<dbReference type="AlphaFoldDB" id="A0A1D1W2V1"/>
<dbReference type="SUPFAM" id="SSF47240">
    <property type="entry name" value="Ferritin-like"/>
    <property type="match status" value="1"/>
</dbReference>
<dbReference type="CDD" id="cd00657">
    <property type="entry name" value="Ferritin_like"/>
    <property type="match status" value="1"/>
</dbReference>
<protein>
    <submittedName>
        <fullName evidence="1">Uncharacterized protein</fullName>
    </submittedName>
</protein>
<accession>A0A1D1W2V1</accession>
<evidence type="ECO:0000313" key="1">
    <source>
        <dbReference type="EMBL" id="GAV07847.1"/>
    </source>
</evidence>
<name>A0A1D1W2V1_RAMVA</name>
<dbReference type="STRING" id="947166.A0A1D1W2V1"/>
<dbReference type="PANTHER" id="PTHR38705:SF1">
    <property type="entry name" value="PROTEIN RDS1"/>
    <property type="match status" value="1"/>
</dbReference>